<dbReference type="Proteomes" id="UP001159427">
    <property type="component" value="Unassembled WGS sequence"/>
</dbReference>
<keyword evidence="2" id="KW-1003">Cell membrane</keyword>
<keyword evidence="7" id="KW-1015">Disulfide bond</keyword>
<keyword evidence="8 10" id="KW-0675">Receptor</keyword>
<evidence type="ECO:0000256" key="9">
    <source>
        <dbReference type="ARBA" id="ARBA00023224"/>
    </source>
</evidence>
<keyword evidence="6 12" id="KW-0472">Membrane</keyword>
<feature type="compositionally biased region" description="Polar residues" evidence="11">
    <location>
        <begin position="372"/>
        <end position="384"/>
    </location>
</feature>
<protein>
    <recommendedName>
        <fullName evidence="13">G-protein coupled receptors family 1 profile domain-containing protein</fullName>
    </recommendedName>
</protein>
<evidence type="ECO:0000256" key="11">
    <source>
        <dbReference type="SAM" id="MobiDB-lite"/>
    </source>
</evidence>
<dbReference type="PROSITE" id="PS50262">
    <property type="entry name" value="G_PROTEIN_RECEP_F1_2"/>
    <property type="match status" value="1"/>
</dbReference>
<dbReference type="SUPFAM" id="SSF81321">
    <property type="entry name" value="Family A G protein-coupled receptor-like"/>
    <property type="match status" value="1"/>
</dbReference>
<name>A0ABN8LVS6_9CNID</name>
<keyword evidence="9 10" id="KW-0807">Transducer</keyword>
<evidence type="ECO:0000256" key="4">
    <source>
        <dbReference type="ARBA" id="ARBA00022989"/>
    </source>
</evidence>
<keyword evidence="3 10" id="KW-0812">Transmembrane</keyword>
<keyword evidence="5 10" id="KW-0297">G-protein coupled receptor</keyword>
<dbReference type="PRINTS" id="PR00237">
    <property type="entry name" value="GPCRRHODOPSN"/>
</dbReference>
<proteinExistence type="inferred from homology"/>
<reference evidence="14 15" key="1">
    <citation type="submission" date="2022-05" db="EMBL/GenBank/DDBJ databases">
        <authorList>
            <consortium name="Genoscope - CEA"/>
            <person name="William W."/>
        </authorList>
    </citation>
    <scope>NUCLEOTIDE SEQUENCE [LARGE SCALE GENOMIC DNA]</scope>
</reference>
<evidence type="ECO:0000256" key="10">
    <source>
        <dbReference type="RuleBase" id="RU000688"/>
    </source>
</evidence>
<evidence type="ECO:0000256" key="5">
    <source>
        <dbReference type="ARBA" id="ARBA00023040"/>
    </source>
</evidence>
<evidence type="ECO:0000256" key="7">
    <source>
        <dbReference type="ARBA" id="ARBA00023157"/>
    </source>
</evidence>
<evidence type="ECO:0000256" key="3">
    <source>
        <dbReference type="ARBA" id="ARBA00022692"/>
    </source>
</evidence>
<dbReference type="InterPro" id="IPR017452">
    <property type="entry name" value="GPCR_Rhodpsn_7TM"/>
</dbReference>
<comment type="subcellular location">
    <subcellularLocation>
        <location evidence="1">Cell membrane</location>
        <topology evidence="1">Multi-pass membrane protein</topology>
    </subcellularLocation>
</comment>
<feature type="transmembrane region" description="Helical" evidence="12">
    <location>
        <begin position="89"/>
        <end position="115"/>
    </location>
</feature>
<evidence type="ECO:0000256" key="6">
    <source>
        <dbReference type="ARBA" id="ARBA00023136"/>
    </source>
</evidence>
<dbReference type="PANTHER" id="PTHR24248:SF199">
    <property type="entry name" value="IP13425P-RELATED"/>
    <property type="match status" value="1"/>
</dbReference>
<organism evidence="14 15">
    <name type="scientific">Porites evermanni</name>
    <dbReference type="NCBI Taxonomy" id="104178"/>
    <lineage>
        <taxon>Eukaryota</taxon>
        <taxon>Metazoa</taxon>
        <taxon>Cnidaria</taxon>
        <taxon>Anthozoa</taxon>
        <taxon>Hexacorallia</taxon>
        <taxon>Scleractinia</taxon>
        <taxon>Fungiina</taxon>
        <taxon>Poritidae</taxon>
        <taxon>Porites</taxon>
    </lineage>
</organism>
<feature type="transmembrane region" description="Helical" evidence="12">
    <location>
        <begin position="168"/>
        <end position="190"/>
    </location>
</feature>
<dbReference type="Gene3D" id="1.20.1070.10">
    <property type="entry name" value="Rhodopsin 7-helix transmembrane proteins"/>
    <property type="match status" value="1"/>
</dbReference>
<evidence type="ECO:0000256" key="1">
    <source>
        <dbReference type="ARBA" id="ARBA00004651"/>
    </source>
</evidence>
<evidence type="ECO:0000313" key="14">
    <source>
        <dbReference type="EMBL" id="CAH3018358.1"/>
    </source>
</evidence>
<comment type="similarity">
    <text evidence="10">Belongs to the G-protein coupled receptor 1 family.</text>
</comment>
<dbReference type="Pfam" id="PF00001">
    <property type="entry name" value="7tm_1"/>
    <property type="match status" value="1"/>
</dbReference>
<feature type="transmembrane region" description="Helical" evidence="12">
    <location>
        <begin position="210"/>
        <end position="230"/>
    </location>
</feature>
<dbReference type="InterPro" id="IPR000276">
    <property type="entry name" value="GPCR_Rhodpsn"/>
</dbReference>
<evidence type="ECO:0000313" key="15">
    <source>
        <dbReference type="Proteomes" id="UP001159427"/>
    </source>
</evidence>
<accession>A0ABN8LVS6</accession>
<evidence type="ECO:0000256" key="8">
    <source>
        <dbReference type="ARBA" id="ARBA00023170"/>
    </source>
</evidence>
<dbReference type="SMART" id="SM01381">
    <property type="entry name" value="7TM_GPCR_Srsx"/>
    <property type="match status" value="1"/>
</dbReference>
<feature type="domain" description="G-protein coupled receptors family 1 profile" evidence="13">
    <location>
        <begin position="68"/>
        <end position="327"/>
    </location>
</feature>
<feature type="transmembrane region" description="Helical" evidence="12">
    <location>
        <begin position="46"/>
        <end position="77"/>
    </location>
</feature>
<feature type="transmembrane region" description="Helical" evidence="12">
    <location>
        <begin position="269"/>
        <end position="287"/>
    </location>
</feature>
<keyword evidence="4 12" id="KW-1133">Transmembrane helix</keyword>
<dbReference type="EMBL" id="CALNXI010000085">
    <property type="protein sequence ID" value="CAH3018358.1"/>
    <property type="molecule type" value="Genomic_DNA"/>
</dbReference>
<sequence length="384" mass="42945">MLANNMVSTFKLSSLRQRRLPDSTMKVNASQPQDEDLESLICEGDFGAWFTIVGLIFIFFIMLTCLFGNSLVCVAGIKFSYLQSYSENFILSLALSDIMVAVTVLPFDAVYWIAFPRWPLGGIACNLWNSLFFLFLTASVLNLTSISIDRFLAVVYPLRYNAWMTPTLNKFMIASVWVYSFIIAVLIFFLLEQPEDGVYGFDLHPVFHGFLIIGNVIFPFCVMIGLYYKIYRIAKGHARRSLLVMSSTVDSSSSAGKVSGRKFARELKLAKTLGIVVLCFVICWLPFEIINIMILVDEGVANCNVEIADTVTCWLAYMHCSLNPVLYALSSPEYRRAFKKLLLIKMQGSADVEPVGLNSQSNTAENGAKSASYRSDQSATVTDN</sequence>
<feature type="transmembrane region" description="Helical" evidence="12">
    <location>
        <begin position="127"/>
        <end position="148"/>
    </location>
</feature>
<evidence type="ECO:0000256" key="12">
    <source>
        <dbReference type="SAM" id="Phobius"/>
    </source>
</evidence>
<evidence type="ECO:0000256" key="2">
    <source>
        <dbReference type="ARBA" id="ARBA00022475"/>
    </source>
</evidence>
<gene>
    <name evidence="14" type="ORF">PEVE_00042763</name>
</gene>
<keyword evidence="15" id="KW-1185">Reference proteome</keyword>
<dbReference type="PROSITE" id="PS00237">
    <property type="entry name" value="G_PROTEIN_RECEP_F1_1"/>
    <property type="match status" value="1"/>
</dbReference>
<feature type="region of interest" description="Disordered" evidence="11">
    <location>
        <begin position="353"/>
        <end position="384"/>
    </location>
</feature>
<comment type="caution">
    <text evidence="14">The sequence shown here is derived from an EMBL/GenBank/DDBJ whole genome shotgun (WGS) entry which is preliminary data.</text>
</comment>
<dbReference type="CDD" id="cd14967">
    <property type="entry name" value="7tmA_amine_R-like"/>
    <property type="match status" value="1"/>
</dbReference>
<evidence type="ECO:0000259" key="13">
    <source>
        <dbReference type="PROSITE" id="PS50262"/>
    </source>
</evidence>
<dbReference type="PANTHER" id="PTHR24248">
    <property type="entry name" value="ADRENERGIC RECEPTOR-RELATED G-PROTEIN COUPLED RECEPTOR"/>
    <property type="match status" value="1"/>
</dbReference>